<comment type="caution">
    <text evidence="2">The sequence shown here is derived from an EMBL/GenBank/DDBJ whole genome shotgun (WGS) entry which is preliminary data.</text>
</comment>
<dbReference type="EMBL" id="QBKN01000022">
    <property type="protein sequence ID" value="PTX45346.1"/>
    <property type="molecule type" value="Genomic_DNA"/>
</dbReference>
<accession>A0A2T6ANM0</accession>
<evidence type="ECO:0000313" key="3">
    <source>
        <dbReference type="Proteomes" id="UP000244069"/>
    </source>
</evidence>
<proteinExistence type="predicted"/>
<protein>
    <submittedName>
        <fullName evidence="2">Uncharacterized protein</fullName>
    </submittedName>
</protein>
<evidence type="ECO:0000313" key="2">
    <source>
        <dbReference type="EMBL" id="PTX45346.1"/>
    </source>
</evidence>
<organism evidence="2 3">
    <name type="scientific">Allosediminivita pacifica</name>
    <dbReference type="NCBI Taxonomy" id="1267769"/>
    <lineage>
        <taxon>Bacteria</taxon>
        <taxon>Pseudomonadati</taxon>
        <taxon>Pseudomonadota</taxon>
        <taxon>Alphaproteobacteria</taxon>
        <taxon>Rhodobacterales</taxon>
        <taxon>Paracoccaceae</taxon>
        <taxon>Allosediminivita</taxon>
    </lineage>
</organism>
<name>A0A2T6ANM0_9RHOB</name>
<dbReference type="OrthoDB" id="9962261at2"/>
<sequence>MTQPPPQSPLRKENGAKRPQWWAFAQDSIARLRATETDIVELERRAKAGDTAAVDTLMEYEGGGSPKPPSRRAGSGTQSAAVAMGSVSSAPHLSPEEWDAIAADGGDPLATATDGSTRPATPLPLRDVILLVRLAATFRTAESWEAGLQPGAMTVVVGLEPNLSLGKLLTGAMLPEG</sequence>
<dbReference type="AlphaFoldDB" id="A0A2T6ANM0"/>
<reference evidence="2 3" key="1">
    <citation type="submission" date="2018-04" db="EMBL/GenBank/DDBJ databases">
        <title>Genomic Encyclopedia of Archaeal and Bacterial Type Strains, Phase II (KMG-II): from individual species to whole genera.</title>
        <authorList>
            <person name="Goeker M."/>
        </authorList>
    </citation>
    <scope>NUCLEOTIDE SEQUENCE [LARGE SCALE GENOMIC DNA]</scope>
    <source>
        <strain evidence="2 3">DSM 29329</strain>
    </source>
</reference>
<feature type="region of interest" description="Disordered" evidence="1">
    <location>
        <begin position="50"/>
        <end position="93"/>
    </location>
</feature>
<dbReference type="RefSeq" id="WP_107977799.1">
    <property type="nucleotide sequence ID" value="NZ_BMEZ01000022.1"/>
</dbReference>
<keyword evidence="3" id="KW-1185">Reference proteome</keyword>
<gene>
    <name evidence="2" type="ORF">C8N44_1221</name>
</gene>
<evidence type="ECO:0000256" key="1">
    <source>
        <dbReference type="SAM" id="MobiDB-lite"/>
    </source>
</evidence>
<dbReference type="Proteomes" id="UP000244069">
    <property type="component" value="Unassembled WGS sequence"/>
</dbReference>
<feature type="compositionally biased region" description="Low complexity" evidence="1">
    <location>
        <begin position="79"/>
        <end position="90"/>
    </location>
</feature>